<feature type="transmembrane region" description="Helical" evidence="2">
    <location>
        <begin position="233"/>
        <end position="255"/>
    </location>
</feature>
<organism evidence="3 4">
    <name type="scientific">Geodia barretti</name>
    <name type="common">Barrett's horny sponge</name>
    <dbReference type="NCBI Taxonomy" id="519541"/>
    <lineage>
        <taxon>Eukaryota</taxon>
        <taxon>Metazoa</taxon>
        <taxon>Porifera</taxon>
        <taxon>Demospongiae</taxon>
        <taxon>Heteroscleromorpha</taxon>
        <taxon>Tetractinellida</taxon>
        <taxon>Astrophorina</taxon>
        <taxon>Geodiidae</taxon>
        <taxon>Geodia</taxon>
    </lineage>
</organism>
<dbReference type="Proteomes" id="UP001174909">
    <property type="component" value="Unassembled WGS sequence"/>
</dbReference>
<reference evidence="3" key="1">
    <citation type="submission" date="2023-03" db="EMBL/GenBank/DDBJ databases">
        <authorList>
            <person name="Steffen K."/>
            <person name="Cardenas P."/>
        </authorList>
    </citation>
    <scope>NUCLEOTIDE SEQUENCE</scope>
</reference>
<proteinExistence type="predicted"/>
<sequence length="773" mass="86158">MASVGVPDARELEGRKDGENRPSSQSRDFFWDSVTLFVVGAILALSAIDVVSEFIRRSEVQCFFDRSAVNESFENVGEYVNERCAASLPPAEYLPAFIAVHAILILAPHYIWLNIFGANLDYFFHLVTGLVRTREPSTGDYPESNYVISKQLDAFSSGTHRTNSMYKLYLLKLATQVILCLGGFIVAIVSFGDFNETFTCPANEGESLSYDWPLTGESVTCVFTSLRLLHKIWLIYLVLLLVAILCLTLAFVWLLKDRTKELGLRKVANFSFQTSLPFHHYIPQLTLFKKLSGLPPTIHSLLSYFPSYSIGSNSSYRIQTDYDFLLVKLFRTDGGLAQVLREVHLLRLLKELNNVELARISSHQTNIRETGKVSTPTVLKDDIGWREFEKVVEHETVNVDTALLLPPTVRGVMLGLSARCVGSHPPPPHPTNKLLCGALCFVFDSESIGFAGALARVFERVAVINFSKSYADYENPVHVNVSNSFLVSMTAPHDIVMANYVVQTNKEAKVTKPQEASARFFHFVDEVWRRDHIYHIRKRELMQARGEKYTVPELPQFLTDYIVVGPTSSDLQTHTVDMFLKKKSRYISTNAVLLYVTPLEVSGVKVKQESQLDPYTPFKFRELPHKFPDPSDVERVMPTAYSSWPQKISASDVTRLTPHECSASNDWVVKTGETTSKIQFRVFTRESSILPPTTSATAATQSQTSATQGQATATQSPTSATQGQATATQSQTSAPQGQAAVVKSQAGSTSSVKLPKKATKDPFEKDESDTCSC</sequence>
<feature type="compositionally biased region" description="Basic and acidic residues" evidence="1">
    <location>
        <begin position="8"/>
        <end position="20"/>
    </location>
</feature>
<feature type="transmembrane region" description="Helical" evidence="2">
    <location>
        <begin position="169"/>
        <end position="191"/>
    </location>
</feature>
<evidence type="ECO:0000313" key="4">
    <source>
        <dbReference type="Proteomes" id="UP001174909"/>
    </source>
</evidence>
<evidence type="ECO:0000313" key="3">
    <source>
        <dbReference type="EMBL" id="CAI7989941.1"/>
    </source>
</evidence>
<feature type="transmembrane region" description="Helical" evidence="2">
    <location>
        <begin position="93"/>
        <end position="113"/>
    </location>
</feature>
<gene>
    <name evidence="3" type="ORF">GBAR_LOCUS370</name>
</gene>
<keyword evidence="2" id="KW-0472">Membrane</keyword>
<keyword evidence="2" id="KW-1133">Transmembrane helix</keyword>
<comment type="caution">
    <text evidence="3">The sequence shown here is derived from an EMBL/GenBank/DDBJ whole genome shotgun (WGS) entry which is preliminary data.</text>
</comment>
<dbReference type="AlphaFoldDB" id="A0AA35VY09"/>
<keyword evidence="4" id="KW-1185">Reference proteome</keyword>
<feature type="transmembrane region" description="Helical" evidence="2">
    <location>
        <begin position="29"/>
        <end position="48"/>
    </location>
</feature>
<evidence type="ECO:0000256" key="2">
    <source>
        <dbReference type="SAM" id="Phobius"/>
    </source>
</evidence>
<feature type="region of interest" description="Disordered" evidence="1">
    <location>
        <begin position="691"/>
        <end position="773"/>
    </location>
</feature>
<dbReference type="EMBL" id="CASHTH010000045">
    <property type="protein sequence ID" value="CAI7989941.1"/>
    <property type="molecule type" value="Genomic_DNA"/>
</dbReference>
<feature type="region of interest" description="Disordered" evidence="1">
    <location>
        <begin position="1"/>
        <end position="25"/>
    </location>
</feature>
<accession>A0AA35VY09</accession>
<feature type="compositionally biased region" description="Low complexity" evidence="1">
    <location>
        <begin position="692"/>
        <end position="740"/>
    </location>
</feature>
<keyword evidence="2" id="KW-0812">Transmembrane</keyword>
<name>A0AA35VY09_GEOBA</name>
<evidence type="ECO:0000256" key="1">
    <source>
        <dbReference type="SAM" id="MobiDB-lite"/>
    </source>
</evidence>
<protein>
    <submittedName>
        <fullName evidence="3">Uncharacterized protein</fullName>
    </submittedName>
</protein>